<feature type="compositionally biased region" description="Basic and acidic residues" evidence="1">
    <location>
        <begin position="44"/>
        <end position="64"/>
    </location>
</feature>
<organism evidence="2 3">
    <name type="scientific">Dreissena polymorpha</name>
    <name type="common">Zebra mussel</name>
    <name type="synonym">Mytilus polymorpha</name>
    <dbReference type="NCBI Taxonomy" id="45954"/>
    <lineage>
        <taxon>Eukaryota</taxon>
        <taxon>Metazoa</taxon>
        <taxon>Spiralia</taxon>
        <taxon>Lophotrochozoa</taxon>
        <taxon>Mollusca</taxon>
        <taxon>Bivalvia</taxon>
        <taxon>Autobranchia</taxon>
        <taxon>Heteroconchia</taxon>
        <taxon>Euheterodonta</taxon>
        <taxon>Imparidentia</taxon>
        <taxon>Neoheterodontei</taxon>
        <taxon>Myida</taxon>
        <taxon>Dreissenoidea</taxon>
        <taxon>Dreissenidae</taxon>
        <taxon>Dreissena</taxon>
    </lineage>
</organism>
<evidence type="ECO:0000313" key="2">
    <source>
        <dbReference type="EMBL" id="KAH3734441.1"/>
    </source>
</evidence>
<proteinExistence type="predicted"/>
<dbReference type="EMBL" id="JAIWYP010000011">
    <property type="protein sequence ID" value="KAH3734441.1"/>
    <property type="molecule type" value="Genomic_DNA"/>
</dbReference>
<comment type="caution">
    <text evidence="2">The sequence shown here is derived from an EMBL/GenBank/DDBJ whole genome shotgun (WGS) entry which is preliminary data.</text>
</comment>
<accession>A0A9D4HXC7</accession>
<protein>
    <submittedName>
        <fullName evidence="2">Uncharacterized protein</fullName>
    </submittedName>
</protein>
<sequence>MLKFRRTSGVKTEQIIADGNQNSNPDLVNNNNNSQTGVSGSNDHGTDRKISHLDNRNDHGDNKNAKFGFNTNRTPGDMSMSQKVTTFVDCCIDKLLCLFYYSNLTIPQQGLEDIGVTVWISLFAEKCFNLGGVNYFHISQGMKVKLKMSSP</sequence>
<feature type="region of interest" description="Disordered" evidence="1">
    <location>
        <begin position="1"/>
        <end position="70"/>
    </location>
</feature>
<dbReference type="Proteomes" id="UP000828390">
    <property type="component" value="Unassembled WGS sequence"/>
</dbReference>
<reference evidence="2" key="2">
    <citation type="submission" date="2020-11" db="EMBL/GenBank/DDBJ databases">
        <authorList>
            <person name="McCartney M.A."/>
            <person name="Auch B."/>
            <person name="Kono T."/>
            <person name="Mallez S."/>
            <person name="Becker A."/>
            <person name="Gohl D.M."/>
            <person name="Silverstein K.A.T."/>
            <person name="Koren S."/>
            <person name="Bechman K.B."/>
            <person name="Herman A."/>
            <person name="Abrahante J.E."/>
            <person name="Garbe J."/>
        </authorList>
    </citation>
    <scope>NUCLEOTIDE SEQUENCE</scope>
    <source>
        <strain evidence="2">Duluth1</strain>
        <tissue evidence="2">Whole animal</tissue>
    </source>
</reference>
<dbReference type="AlphaFoldDB" id="A0A9D4HXC7"/>
<feature type="compositionally biased region" description="Polar residues" evidence="1">
    <location>
        <begin position="34"/>
        <end position="43"/>
    </location>
</feature>
<feature type="compositionally biased region" description="Low complexity" evidence="1">
    <location>
        <begin position="20"/>
        <end position="33"/>
    </location>
</feature>
<evidence type="ECO:0000313" key="3">
    <source>
        <dbReference type="Proteomes" id="UP000828390"/>
    </source>
</evidence>
<keyword evidence="3" id="KW-1185">Reference proteome</keyword>
<evidence type="ECO:0000256" key="1">
    <source>
        <dbReference type="SAM" id="MobiDB-lite"/>
    </source>
</evidence>
<name>A0A9D4HXC7_DREPO</name>
<reference evidence="2" key="1">
    <citation type="journal article" date="2019" name="bioRxiv">
        <title>The Genome of the Zebra Mussel, Dreissena polymorpha: A Resource for Invasive Species Research.</title>
        <authorList>
            <person name="McCartney M.A."/>
            <person name="Auch B."/>
            <person name="Kono T."/>
            <person name="Mallez S."/>
            <person name="Zhang Y."/>
            <person name="Obille A."/>
            <person name="Becker A."/>
            <person name="Abrahante J.E."/>
            <person name="Garbe J."/>
            <person name="Badalamenti J.P."/>
            <person name="Herman A."/>
            <person name="Mangelson H."/>
            <person name="Liachko I."/>
            <person name="Sullivan S."/>
            <person name="Sone E.D."/>
            <person name="Koren S."/>
            <person name="Silverstein K.A.T."/>
            <person name="Beckman K.B."/>
            <person name="Gohl D.M."/>
        </authorList>
    </citation>
    <scope>NUCLEOTIDE SEQUENCE</scope>
    <source>
        <strain evidence="2">Duluth1</strain>
        <tissue evidence="2">Whole animal</tissue>
    </source>
</reference>
<gene>
    <name evidence="2" type="ORF">DPMN_040881</name>
</gene>